<feature type="domain" description="S1 motif" evidence="3">
    <location>
        <begin position="206"/>
        <end position="273"/>
    </location>
</feature>
<protein>
    <submittedName>
        <fullName evidence="4">RNA binding S1 protein</fullName>
    </submittedName>
</protein>
<dbReference type="Gene3D" id="2.40.50.140">
    <property type="entry name" value="Nucleic acid-binding proteins"/>
    <property type="match status" value="4"/>
</dbReference>
<comment type="function">
    <text evidence="1">Binds mRNA; thus facilitating recognition of the initiation point. It is needed to translate mRNA with a short Shine-Dalgarno (SD) purine-rich sequence.</text>
</comment>
<proteinExistence type="predicted"/>
<dbReference type="PANTHER" id="PTHR47559:SF1">
    <property type="entry name" value="OS03G0844900 PROTEIN"/>
    <property type="match status" value="1"/>
</dbReference>
<dbReference type="PROSITE" id="PS50126">
    <property type="entry name" value="S1"/>
    <property type="match status" value="3"/>
</dbReference>
<dbReference type="InterPro" id="IPR003029">
    <property type="entry name" value="S1_domain"/>
</dbReference>
<evidence type="ECO:0000256" key="2">
    <source>
        <dbReference type="SAM" id="MobiDB-lite"/>
    </source>
</evidence>
<feature type="domain" description="S1 motif" evidence="3">
    <location>
        <begin position="111"/>
        <end position="189"/>
    </location>
</feature>
<comment type="caution">
    <text evidence="4">The sequence shown here is derived from an EMBL/GenBank/DDBJ whole genome shotgun (WGS) entry which is preliminary data.</text>
</comment>
<dbReference type="InterPro" id="IPR012340">
    <property type="entry name" value="NA-bd_OB-fold"/>
</dbReference>
<evidence type="ECO:0000313" key="4">
    <source>
        <dbReference type="EMBL" id="EKD25587.1"/>
    </source>
</evidence>
<dbReference type="Pfam" id="PF00575">
    <property type="entry name" value="S1"/>
    <property type="match status" value="3"/>
</dbReference>
<gene>
    <name evidence="4" type="ORF">ACD_80C00012G0003</name>
</gene>
<feature type="domain" description="S1 motif" evidence="3">
    <location>
        <begin position="290"/>
        <end position="359"/>
    </location>
</feature>
<dbReference type="FunFam" id="2.40.50.140:FF:000103">
    <property type="entry name" value="protein RRP5 homolog"/>
    <property type="match status" value="1"/>
</dbReference>
<dbReference type="SUPFAM" id="SSF50249">
    <property type="entry name" value="Nucleic acid-binding proteins"/>
    <property type="match status" value="3"/>
</dbReference>
<name>K1XKB4_9BACT</name>
<evidence type="ECO:0000256" key="1">
    <source>
        <dbReference type="ARBA" id="ARBA00025604"/>
    </source>
</evidence>
<feature type="region of interest" description="Disordered" evidence="2">
    <location>
        <begin position="432"/>
        <end position="468"/>
    </location>
</feature>
<dbReference type="PANTHER" id="PTHR47559">
    <property type="entry name" value="OS03G0844900 PROTEIN"/>
    <property type="match status" value="1"/>
</dbReference>
<dbReference type="AlphaFoldDB" id="K1XKB4"/>
<dbReference type="EMBL" id="AMFJ01036019">
    <property type="protein sequence ID" value="EKD25587.1"/>
    <property type="molecule type" value="Genomic_DNA"/>
</dbReference>
<dbReference type="CDD" id="cd04465">
    <property type="entry name" value="S1_RPS1_repeat_ec2_hs2"/>
    <property type="match status" value="1"/>
</dbReference>
<dbReference type="InterPro" id="IPR035104">
    <property type="entry name" value="Ribosomal_protein_S1-like"/>
</dbReference>
<evidence type="ECO:0000259" key="3">
    <source>
        <dbReference type="PROSITE" id="PS50126"/>
    </source>
</evidence>
<reference evidence="4" key="1">
    <citation type="journal article" date="2012" name="Science">
        <title>Fermentation, hydrogen, and sulfur metabolism in multiple uncultivated bacterial phyla.</title>
        <authorList>
            <person name="Wrighton K.C."/>
            <person name="Thomas B.C."/>
            <person name="Sharon I."/>
            <person name="Miller C.S."/>
            <person name="Castelle C.J."/>
            <person name="VerBerkmoes N.C."/>
            <person name="Wilkins M.J."/>
            <person name="Hettich R.L."/>
            <person name="Lipton M.S."/>
            <person name="Williams K.H."/>
            <person name="Long P.E."/>
            <person name="Banfield J.F."/>
        </authorList>
    </citation>
    <scope>NUCLEOTIDE SEQUENCE [LARGE SCALE GENOMIC DNA]</scope>
</reference>
<organism evidence="4">
    <name type="scientific">uncultured bacterium</name>
    <name type="common">gcode 4</name>
    <dbReference type="NCBI Taxonomy" id="1234023"/>
    <lineage>
        <taxon>Bacteria</taxon>
        <taxon>environmental samples</taxon>
    </lineage>
</organism>
<accession>K1XKB4</accession>
<dbReference type="GO" id="GO:0003676">
    <property type="term" value="F:nucleic acid binding"/>
    <property type="evidence" value="ECO:0007669"/>
    <property type="project" value="InterPro"/>
</dbReference>
<dbReference type="InterPro" id="IPR052757">
    <property type="entry name" value="Ribosomal_protein_S1"/>
</dbReference>
<dbReference type="PRINTS" id="PR00681">
    <property type="entry name" value="RIBOSOMALS1"/>
</dbReference>
<dbReference type="SMART" id="SM00316">
    <property type="entry name" value="S1"/>
    <property type="match status" value="4"/>
</dbReference>
<sequence length="468" mass="52381">MATVSIIEQLRSGKIVMPIIKEWHKVKGIVLKKIENGILVDCDNYAFTGVILSKEVKELERSGYELDPGREIELEIVNTNIRHEDGHYIVSITKLLQYDIWKSIMKKFEADDVITVIPTEANLGGLLVDMHGIKGFVPLSQLAPIHYPRVEDGDQEIIFEKLLDLIGKELKVRIINIDEDEKRIVLSEREALKEERENILKDLEVGKIYDGVVSGLSSYGLFVTIGWTVEGLVHISEITYGHVNNIEKLGKIGDKISVKVIGLENGKISLSSKKLKDDPRTALPKEYKIGDYIEGEVIRFVPYGVFVRVFQDINGLVHLSELSQKSIQNPNEVVKLGQIIKTKIILLDPKNRKIWLSMKGVDDDKAALEKKVAAPSTPTAPKAVASKTETPAQAVLQEELIPAQAPKKFEGKGLAGIVKKLSEEKLEDKAKRITDKLEKNPDKKDKVVEKDKKPAAKKVVTEKKVAKK</sequence>